<name>A0A4R2SS99_9PAST</name>
<keyword evidence="2" id="KW-1133">Transmembrane helix</keyword>
<dbReference type="Pfam" id="PF02325">
    <property type="entry name" value="CCB3_YggT"/>
    <property type="match status" value="2"/>
</dbReference>
<dbReference type="GO" id="GO:0016020">
    <property type="term" value="C:membrane"/>
    <property type="evidence" value="ECO:0007669"/>
    <property type="project" value="InterPro"/>
</dbReference>
<evidence type="ECO:0000313" key="4">
    <source>
        <dbReference type="Proteomes" id="UP000295763"/>
    </source>
</evidence>
<evidence type="ECO:0000256" key="2">
    <source>
        <dbReference type="SAM" id="Phobius"/>
    </source>
</evidence>
<reference evidence="3 4" key="1">
    <citation type="submission" date="2019-03" db="EMBL/GenBank/DDBJ databases">
        <title>Genomic Encyclopedia of Type Strains, Phase IV (KMG-IV): sequencing the most valuable type-strain genomes for metagenomic binning, comparative biology and taxonomic classification.</title>
        <authorList>
            <person name="Goeker M."/>
        </authorList>
    </citation>
    <scope>NUCLEOTIDE SEQUENCE [LARGE SCALE GENOMIC DNA]</scope>
    <source>
        <strain evidence="3 4">DSM 28404</strain>
    </source>
</reference>
<keyword evidence="2" id="KW-0472">Membrane</keyword>
<sequence length="184" mass="20912">MSAIQELVKFVIEIYAMILLLRAWLQYCKVDFYNPISQTIVKFTQPVLAPVRKFIPNKNNLDLAAIVAAFVLCALKYPLIALVSGEFITDWTSAVIVGALGVVKTAGTVLIYMIFIRAILSWFSRGQNPVDYVLYQLTEPLMSPIRKFLPRTGMIDFAPMILVFVLYFINRFLYDILGAYWALA</sequence>
<dbReference type="RefSeq" id="WP_131978094.1">
    <property type="nucleotide sequence ID" value="NZ_SLYB01000023.1"/>
</dbReference>
<dbReference type="AlphaFoldDB" id="A0A4R2SS99"/>
<feature type="transmembrane region" description="Helical" evidence="2">
    <location>
        <begin position="7"/>
        <end position="25"/>
    </location>
</feature>
<keyword evidence="2" id="KW-0812">Transmembrane</keyword>
<keyword evidence="4" id="KW-1185">Reference proteome</keyword>
<feature type="transmembrane region" description="Helical" evidence="2">
    <location>
        <begin position="95"/>
        <end position="120"/>
    </location>
</feature>
<feature type="transmembrane region" description="Helical" evidence="2">
    <location>
        <begin position="63"/>
        <end position="83"/>
    </location>
</feature>
<dbReference type="PANTHER" id="PTHR33219">
    <property type="entry name" value="YLMG HOMOLOG PROTEIN 2, CHLOROPLASTIC"/>
    <property type="match status" value="1"/>
</dbReference>
<gene>
    <name evidence="3" type="ORF">EDC44_1236</name>
</gene>
<protein>
    <submittedName>
        <fullName evidence="3">YggT family protein</fullName>
    </submittedName>
</protein>
<dbReference type="Proteomes" id="UP000295763">
    <property type="component" value="Unassembled WGS sequence"/>
</dbReference>
<dbReference type="EMBL" id="SLYB01000023">
    <property type="protein sequence ID" value="TCP93207.1"/>
    <property type="molecule type" value="Genomic_DNA"/>
</dbReference>
<dbReference type="InterPro" id="IPR003425">
    <property type="entry name" value="CCB3/YggT"/>
</dbReference>
<dbReference type="OrthoDB" id="9806665at2"/>
<comment type="caution">
    <text evidence="3">The sequence shown here is derived from an EMBL/GenBank/DDBJ whole genome shotgun (WGS) entry which is preliminary data.</text>
</comment>
<evidence type="ECO:0000313" key="3">
    <source>
        <dbReference type="EMBL" id="TCP93207.1"/>
    </source>
</evidence>
<feature type="transmembrane region" description="Helical" evidence="2">
    <location>
        <begin position="148"/>
        <end position="169"/>
    </location>
</feature>
<evidence type="ECO:0000256" key="1">
    <source>
        <dbReference type="ARBA" id="ARBA00010894"/>
    </source>
</evidence>
<accession>A0A4R2SS99</accession>
<comment type="similarity">
    <text evidence="1">Belongs to the YggT family.</text>
</comment>
<dbReference type="PANTHER" id="PTHR33219:SF14">
    <property type="entry name" value="PROTEIN COFACTOR ASSEMBLY OF COMPLEX C SUBUNIT B CCB3, CHLOROPLASTIC-RELATED"/>
    <property type="match status" value="1"/>
</dbReference>
<proteinExistence type="inferred from homology"/>
<organism evidence="3 4">
    <name type="scientific">Cricetibacter osteomyelitidis</name>
    <dbReference type="NCBI Taxonomy" id="1521931"/>
    <lineage>
        <taxon>Bacteria</taxon>
        <taxon>Pseudomonadati</taxon>
        <taxon>Pseudomonadota</taxon>
        <taxon>Gammaproteobacteria</taxon>
        <taxon>Pasteurellales</taxon>
        <taxon>Pasteurellaceae</taxon>
        <taxon>Cricetibacter</taxon>
    </lineage>
</organism>